<keyword evidence="7" id="KW-0406">Ion transport</keyword>
<organism evidence="14">
    <name type="scientific">Pectinophora gossypiella</name>
    <name type="common">Cotton pink bollworm</name>
    <name type="synonym">Depressaria gossypiella</name>
    <dbReference type="NCBI Taxonomy" id="13191"/>
    <lineage>
        <taxon>Eukaryota</taxon>
        <taxon>Metazoa</taxon>
        <taxon>Ecdysozoa</taxon>
        <taxon>Arthropoda</taxon>
        <taxon>Hexapoda</taxon>
        <taxon>Insecta</taxon>
        <taxon>Pterygota</taxon>
        <taxon>Neoptera</taxon>
        <taxon>Endopterygota</taxon>
        <taxon>Lepidoptera</taxon>
        <taxon>Glossata</taxon>
        <taxon>Ditrysia</taxon>
        <taxon>Gelechioidea</taxon>
        <taxon>Gelechiidae</taxon>
        <taxon>Apatetrinae</taxon>
        <taxon>Pectinophora</taxon>
    </lineage>
</organism>
<keyword evidence="11" id="KW-0175">Coiled coil</keyword>
<proteinExistence type="predicted"/>
<dbReference type="EMBL" id="GDQN01010847">
    <property type="protein sequence ID" value="JAT80207.1"/>
    <property type="molecule type" value="Transcribed_RNA"/>
</dbReference>
<accession>A0A1E1VZP8</accession>
<dbReference type="PANTHER" id="PTHR47143">
    <property type="entry name" value="TRANSIENT RECEPTOR POTENTIAL CATION CHANNEL PROTEIN PAINLESS"/>
    <property type="match status" value="1"/>
</dbReference>
<protein>
    <recommendedName>
        <fullName evidence="13">Ion transport domain-containing protein</fullName>
    </recommendedName>
</protein>
<keyword evidence="3 12" id="KW-0812">Transmembrane</keyword>
<feature type="transmembrane region" description="Helical" evidence="12">
    <location>
        <begin position="81"/>
        <end position="103"/>
    </location>
</feature>
<dbReference type="GO" id="GO:1902495">
    <property type="term" value="C:transmembrane transporter complex"/>
    <property type="evidence" value="ECO:0007669"/>
    <property type="project" value="TreeGrafter"/>
</dbReference>
<dbReference type="InterPro" id="IPR052076">
    <property type="entry name" value="TRP_cation_channel"/>
</dbReference>
<feature type="coiled-coil region" evidence="11">
    <location>
        <begin position="268"/>
        <end position="295"/>
    </location>
</feature>
<keyword evidence="9" id="KW-0325">Glycoprotein</keyword>
<keyword evidence="6" id="KW-0040">ANK repeat</keyword>
<sequence length="381" mass="43900">MNIKSSRYFVQLETWVKFSSIGLATILPPAVLVTAWSDAEWPRHVATVALLLSWVELMFLLSRFPNWGYYVLMFGKVASNVIKILATFLFLVIGFSLSFMIQFKSISPFEGPWASLVKTIVMMTSEFDYEALFDEDHSKELANSLVIIRLIFLVFLILAAIVLMNLMVGVAVNDINDLEILGNIRRLAKQVEFLGTLDTLVYNRVFSTILPKRVNNSIKKKRKVICVLTLSPGKPRWRHYKILSSRLRDAIFDKAVCQKKQTDDEMGLQRFKSQMEEMYEAIVKQKERKDQKKDKPRELLDVDRPARNKMRHDEIIKHLNEIDDGMSAMKEQMTSYAQESKSPVEELNVKMDQMSIEIEVIKQFLSRLESKLGAVGDTSKE</sequence>
<evidence type="ECO:0000256" key="6">
    <source>
        <dbReference type="ARBA" id="ARBA00023043"/>
    </source>
</evidence>
<dbReference type="AlphaFoldDB" id="A0A1E1VZP8"/>
<reference evidence="14" key="1">
    <citation type="submission" date="2015-09" db="EMBL/GenBank/DDBJ databases">
        <title>De novo assembly of Pectinophora gossypiella (Pink Bollworm) gut transcriptome.</title>
        <authorList>
            <person name="Tassone E.E."/>
        </authorList>
    </citation>
    <scope>NUCLEOTIDE SEQUENCE</scope>
</reference>
<feature type="transmembrane region" description="Helical" evidence="12">
    <location>
        <begin position="146"/>
        <end position="168"/>
    </location>
</feature>
<keyword evidence="5 12" id="KW-1133">Transmembrane helix</keyword>
<feature type="transmembrane region" description="Helical" evidence="12">
    <location>
        <begin position="41"/>
        <end position="61"/>
    </location>
</feature>
<evidence type="ECO:0000256" key="10">
    <source>
        <dbReference type="ARBA" id="ARBA00023303"/>
    </source>
</evidence>
<evidence type="ECO:0000256" key="12">
    <source>
        <dbReference type="SAM" id="Phobius"/>
    </source>
</evidence>
<dbReference type="PANTHER" id="PTHR47143:SF1">
    <property type="entry name" value="ION_TRANS DOMAIN-CONTAINING PROTEIN"/>
    <property type="match status" value="1"/>
</dbReference>
<evidence type="ECO:0000256" key="7">
    <source>
        <dbReference type="ARBA" id="ARBA00023065"/>
    </source>
</evidence>
<comment type="subcellular location">
    <subcellularLocation>
        <location evidence="1">Membrane</location>
        <topology evidence="1">Multi-pass membrane protein</topology>
    </subcellularLocation>
</comment>
<name>A0A1E1VZP8_PECGO</name>
<feature type="domain" description="Ion transport" evidence="13">
    <location>
        <begin position="7"/>
        <end position="178"/>
    </location>
</feature>
<gene>
    <name evidence="14" type="ORF">g.12937</name>
</gene>
<evidence type="ECO:0000259" key="13">
    <source>
        <dbReference type="Pfam" id="PF00520"/>
    </source>
</evidence>
<evidence type="ECO:0000256" key="9">
    <source>
        <dbReference type="ARBA" id="ARBA00023180"/>
    </source>
</evidence>
<evidence type="ECO:0000256" key="3">
    <source>
        <dbReference type="ARBA" id="ARBA00022692"/>
    </source>
</evidence>
<evidence type="ECO:0000256" key="2">
    <source>
        <dbReference type="ARBA" id="ARBA00022448"/>
    </source>
</evidence>
<evidence type="ECO:0000256" key="5">
    <source>
        <dbReference type="ARBA" id="ARBA00022989"/>
    </source>
</evidence>
<evidence type="ECO:0000256" key="11">
    <source>
        <dbReference type="SAM" id="Coils"/>
    </source>
</evidence>
<dbReference type="InterPro" id="IPR005821">
    <property type="entry name" value="Ion_trans_dom"/>
</dbReference>
<evidence type="ECO:0000256" key="4">
    <source>
        <dbReference type="ARBA" id="ARBA00022737"/>
    </source>
</evidence>
<keyword evidence="2" id="KW-0813">Transport</keyword>
<dbReference type="OrthoDB" id="5402602at2759"/>
<feature type="transmembrane region" description="Helical" evidence="12">
    <location>
        <begin position="12"/>
        <end position="35"/>
    </location>
</feature>
<evidence type="ECO:0000256" key="1">
    <source>
        <dbReference type="ARBA" id="ARBA00004141"/>
    </source>
</evidence>
<dbReference type="Pfam" id="PF00520">
    <property type="entry name" value="Ion_trans"/>
    <property type="match status" value="1"/>
</dbReference>
<evidence type="ECO:0000313" key="14">
    <source>
        <dbReference type="EMBL" id="JAT80207.1"/>
    </source>
</evidence>
<keyword evidence="8 12" id="KW-0472">Membrane</keyword>
<evidence type="ECO:0000256" key="8">
    <source>
        <dbReference type="ARBA" id="ARBA00023136"/>
    </source>
</evidence>
<keyword evidence="4" id="KW-0677">Repeat</keyword>
<dbReference type="GO" id="GO:0005216">
    <property type="term" value="F:monoatomic ion channel activity"/>
    <property type="evidence" value="ECO:0007669"/>
    <property type="project" value="InterPro"/>
</dbReference>
<keyword evidence="10" id="KW-0407">Ion channel</keyword>